<dbReference type="EMBL" id="RQXT01000009">
    <property type="protein sequence ID" value="RRI03519.1"/>
    <property type="molecule type" value="Genomic_DNA"/>
</dbReference>
<feature type="transmembrane region" description="Helical" evidence="8">
    <location>
        <begin position="308"/>
        <end position="329"/>
    </location>
</feature>
<keyword evidence="3" id="KW-1003">Cell membrane</keyword>
<dbReference type="RefSeq" id="WP_124997712.1">
    <property type="nucleotide sequence ID" value="NZ_RQXT01000009.1"/>
</dbReference>
<evidence type="ECO:0000256" key="7">
    <source>
        <dbReference type="ARBA" id="ARBA00023136"/>
    </source>
</evidence>
<feature type="transmembrane region" description="Helical" evidence="8">
    <location>
        <begin position="53"/>
        <end position="75"/>
    </location>
</feature>
<keyword evidence="2" id="KW-0813">Transport</keyword>
<feature type="transmembrane region" description="Helical" evidence="8">
    <location>
        <begin position="283"/>
        <end position="302"/>
    </location>
</feature>
<dbReference type="Gene3D" id="1.20.1250.20">
    <property type="entry name" value="MFS general substrate transporter like domains"/>
    <property type="match status" value="2"/>
</dbReference>
<dbReference type="GO" id="GO:0030395">
    <property type="term" value="F:lactose binding"/>
    <property type="evidence" value="ECO:0007669"/>
    <property type="project" value="TreeGrafter"/>
</dbReference>
<feature type="transmembrane region" description="Helical" evidence="8">
    <location>
        <begin position="251"/>
        <end position="271"/>
    </location>
</feature>
<evidence type="ECO:0000256" key="4">
    <source>
        <dbReference type="ARBA" id="ARBA00022519"/>
    </source>
</evidence>
<feature type="transmembrane region" description="Helical" evidence="8">
    <location>
        <begin position="82"/>
        <end position="101"/>
    </location>
</feature>
<feature type="transmembrane region" description="Helical" evidence="8">
    <location>
        <begin position="170"/>
        <end position="189"/>
    </location>
</feature>
<feature type="transmembrane region" description="Helical" evidence="8">
    <location>
        <begin position="375"/>
        <end position="394"/>
    </location>
</feature>
<feature type="transmembrane region" description="Helical" evidence="8">
    <location>
        <begin position="147"/>
        <end position="164"/>
    </location>
</feature>
<proteinExistence type="predicted"/>
<name>A0A3P3G0L2_9HYPH</name>
<feature type="transmembrane region" description="Helical" evidence="8">
    <location>
        <begin position="21"/>
        <end position="41"/>
    </location>
</feature>
<evidence type="ECO:0000256" key="8">
    <source>
        <dbReference type="SAM" id="Phobius"/>
    </source>
</evidence>
<evidence type="ECO:0000256" key="6">
    <source>
        <dbReference type="ARBA" id="ARBA00022989"/>
    </source>
</evidence>
<evidence type="ECO:0000313" key="10">
    <source>
        <dbReference type="EMBL" id="RRI03519.1"/>
    </source>
</evidence>
<organism evidence="10 11">
    <name type="scientific">Mesorhizobium tamadayense</name>
    <dbReference type="NCBI Taxonomy" id="425306"/>
    <lineage>
        <taxon>Bacteria</taxon>
        <taxon>Pseudomonadati</taxon>
        <taxon>Pseudomonadota</taxon>
        <taxon>Alphaproteobacteria</taxon>
        <taxon>Hyphomicrobiales</taxon>
        <taxon>Phyllobacteriaceae</taxon>
        <taxon>Mesorhizobium</taxon>
    </lineage>
</organism>
<dbReference type="InterPro" id="IPR024989">
    <property type="entry name" value="MFS_assoc_dom"/>
</dbReference>
<dbReference type="SUPFAM" id="SSF103473">
    <property type="entry name" value="MFS general substrate transporter"/>
    <property type="match status" value="1"/>
</dbReference>
<dbReference type="PIRSF" id="PIRSF004925">
    <property type="entry name" value="HcaT"/>
    <property type="match status" value="1"/>
</dbReference>
<keyword evidence="11" id="KW-1185">Reference proteome</keyword>
<dbReference type="OrthoDB" id="9150135at2"/>
<dbReference type="Proteomes" id="UP000273786">
    <property type="component" value="Unassembled WGS sequence"/>
</dbReference>
<evidence type="ECO:0000256" key="2">
    <source>
        <dbReference type="ARBA" id="ARBA00022448"/>
    </source>
</evidence>
<dbReference type="GO" id="GO:0005886">
    <property type="term" value="C:plasma membrane"/>
    <property type="evidence" value="ECO:0007669"/>
    <property type="project" value="UniProtKB-SubCell"/>
</dbReference>
<protein>
    <submittedName>
        <fullName evidence="10">MFS transporter</fullName>
    </submittedName>
</protein>
<dbReference type="Pfam" id="PF12832">
    <property type="entry name" value="MFS_1_like"/>
    <property type="match status" value="1"/>
</dbReference>
<keyword evidence="4" id="KW-0997">Cell inner membrane</keyword>
<evidence type="ECO:0000256" key="3">
    <source>
        <dbReference type="ARBA" id="ARBA00022475"/>
    </source>
</evidence>
<keyword evidence="7 8" id="KW-0472">Membrane</keyword>
<evidence type="ECO:0000256" key="5">
    <source>
        <dbReference type="ARBA" id="ARBA00022692"/>
    </source>
</evidence>
<evidence type="ECO:0000259" key="9">
    <source>
        <dbReference type="Pfam" id="PF12832"/>
    </source>
</evidence>
<feature type="transmembrane region" description="Helical" evidence="8">
    <location>
        <begin position="217"/>
        <end position="239"/>
    </location>
</feature>
<keyword evidence="6 8" id="KW-1133">Transmembrane helix</keyword>
<sequence length="404" mass="43116">MSLPPLSPEQLVKPAHFELRMSLIFATLFVSQGTHLPYFPLWLQAKGFHAEQIAVILAAPMFLRVVTTPILTALADRAKDRANVYIALVAATIIISAGYFLPASYAGVLAVSLLLSIAWTPHSPMADSLALSGVRRFGSNYTAMRKWGSISYFCTNVAGGFILAATGPQAVPVIIFVALAAALVAGLWAPRMGRPRKASPLSATDIQHSAPSLFNAYFLYFTLGVGIITASHAFLYGFVSIYWKSIGISDSVVGLLWAWGVVSEVCMFLFFNRIFASVSVAKVMVIAGIGSVVRWIAFPLIWPLGLGIAGFFGVQTLHAVSVAMVLIGLQKMIGETVSEERTGAAQGIAYFFNGFFMAAVTLASGPLYDRLGVDGFLAMIPIAIVGLALIGLAARSAPQHPVRG</sequence>
<keyword evidence="5 8" id="KW-0812">Transmembrane</keyword>
<dbReference type="InterPro" id="IPR036259">
    <property type="entry name" value="MFS_trans_sf"/>
</dbReference>
<comment type="caution">
    <text evidence="10">The sequence shown here is derived from an EMBL/GenBank/DDBJ whole genome shotgun (WGS) entry which is preliminary data.</text>
</comment>
<accession>A0A3P3G0L2</accession>
<dbReference type="PANTHER" id="PTHR23522:SF10">
    <property type="entry name" value="3-PHENYLPROPIONIC ACID TRANSPORTER-RELATED"/>
    <property type="match status" value="1"/>
</dbReference>
<dbReference type="PANTHER" id="PTHR23522">
    <property type="entry name" value="BLL5896 PROTEIN"/>
    <property type="match status" value="1"/>
</dbReference>
<dbReference type="InterPro" id="IPR026032">
    <property type="entry name" value="HcaT-like"/>
</dbReference>
<evidence type="ECO:0000256" key="1">
    <source>
        <dbReference type="ARBA" id="ARBA00004429"/>
    </source>
</evidence>
<dbReference type="AlphaFoldDB" id="A0A3P3G0L2"/>
<feature type="transmembrane region" description="Helical" evidence="8">
    <location>
        <begin position="350"/>
        <end position="369"/>
    </location>
</feature>
<dbReference type="NCBIfam" id="NF037955">
    <property type="entry name" value="mfs"/>
    <property type="match status" value="1"/>
</dbReference>
<feature type="transmembrane region" description="Helical" evidence="8">
    <location>
        <begin position="107"/>
        <end position="126"/>
    </location>
</feature>
<reference evidence="10 11" key="1">
    <citation type="submission" date="2018-11" db="EMBL/GenBank/DDBJ databases">
        <title>the genome of Mesorhizobium tamadayense DSM 28320.</title>
        <authorList>
            <person name="Gao J."/>
        </authorList>
    </citation>
    <scope>NUCLEOTIDE SEQUENCE [LARGE SCALE GENOMIC DNA]</scope>
    <source>
        <strain evidence="10 11">DSM 28320</strain>
    </source>
</reference>
<dbReference type="GO" id="GO:0015528">
    <property type="term" value="F:lactose:proton symporter activity"/>
    <property type="evidence" value="ECO:0007669"/>
    <property type="project" value="TreeGrafter"/>
</dbReference>
<feature type="domain" description="Major facilitator superfamily associated" evidence="9">
    <location>
        <begin position="20"/>
        <end position="370"/>
    </location>
</feature>
<evidence type="ECO:0000313" key="11">
    <source>
        <dbReference type="Proteomes" id="UP000273786"/>
    </source>
</evidence>
<gene>
    <name evidence="10" type="ORF">EH240_10150</name>
</gene>
<comment type="subcellular location">
    <subcellularLocation>
        <location evidence="1">Cell inner membrane</location>
        <topology evidence="1">Multi-pass membrane protein</topology>
    </subcellularLocation>
</comment>